<dbReference type="Proteomes" id="UP000584867">
    <property type="component" value="Unassembled WGS sequence"/>
</dbReference>
<organism evidence="1 2">
    <name type="scientific">Granulicella mallensis</name>
    <dbReference type="NCBI Taxonomy" id="940614"/>
    <lineage>
        <taxon>Bacteria</taxon>
        <taxon>Pseudomonadati</taxon>
        <taxon>Acidobacteriota</taxon>
        <taxon>Terriglobia</taxon>
        <taxon>Terriglobales</taxon>
        <taxon>Acidobacteriaceae</taxon>
        <taxon>Granulicella</taxon>
    </lineage>
</organism>
<evidence type="ECO:0000313" key="2">
    <source>
        <dbReference type="Proteomes" id="UP000584867"/>
    </source>
</evidence>
<name>A0A7W8EAQ4_9BACT</name>
<dbReference type="EMBL" id="JACHIO010000020">
    <property type="protein sequence ID" value="MBB5065868.1"/>
    <property type="molecule type" value="Genomic_DNA"/>
</dbReference>
<comment type="caution">
    <text evidence="1">The sequence shown here is derived from an EMBL/GenBank/DDBJ whole genome shotgun (WGS) entry which is preliminary data.</text>
</comment>
<protein>
    <submittedName>
        <fullName evidence="1">Uncharacterized protein</fullName>
    </submittedName>
</protein>
<sequence>MRWGDSFISSFTRAVNGRGRAAVDRSPLQGSEFYWFVTQGYALGWYGVAPLGLGAVACFEP</sequence>
<reference evidence="1 2" key="1">
    <citation type="submission" date="2020-08" db="EMBL/GenBank/DDBJ databases">
        <title>Genomic Encyclopedia of Type Strains, Phase IV (KMG-V): Genome sequencing to study the core and pangenomes of soil and plant-associated prokaryotes.</title>
        <authorList>
            <person name="Whitman W."/>
        </authorList>
    </citation>
    <scope>NUCLEOTIDE SEQUENCE [LARGE SCALE GENOMIC DNA]</scope>
    <source>
        <strain evidence="1 2">X5P3</strain>
    </source>
</reference>
<dbReference type="AlphaFoldDB" id="A0A7W8EAQ4"/>
<accession>A0A7W8EAQ4</accession>
<gene>
    <name evidence="1" type="ORF">HDF15_004238</name>
</gene>
<evidence type="ECO:0000313" key="1">
    <source>
        <dbReference type="EMBL" id="MBB5065868.1"/>
    </source>
</evidence>
<proteinExistence type="predicted"/>